<keyword evidence="1" id="KW-0812">Transmembrane</keyword>
<gene>
    <name evidence="3" type="ORF">LCGC14_2086110</name>
</gene>
<feature type="transmembrane region" description="Helical" evidence="1">
    <location>
        <begin position="53"/>
        <end position="75"/>
    </location>
</feature>
<dbReference type="SUPFAM" id="SSF81324">
    <property type="entry name" value="Voltage-gated potassium channels"/>
    <property type="match status" value="1"/>
</dbReference>
<evidence type="ECO:0000259" key="2">
    <source>
        <dbReference type="Pfam" id="PF07885"/>
    </source>
</evidence>
<protein>
    <recommendedName>
        <fullName evidence="2">Potassium channel domain-containing protein</fullName>
    </recommendedName>
</protein>
<feature type="transmembrane region" description="Helical" evidence="1">
    <location>
        <begin position="99"/>
        <end position="120"/>
    </location>
</feature>
<comment type="caution">
    <text evidence="3">The sequence shown here is derived from an EMBL/GenBank/DDBJ whole genome shotgun (WGS) entry which is preliminary data.</text>
</comment>
<evidence type="ECO:0000256" key="1">
    <source>
        <dbReference type="SAM" id="Phobius"/>
    </source>
</evidence>
<feature type="non-terminal residue" evidence="3">
    <location>
        <position position="165"/>
    </location>
</feature>
<evidence type="ECO:0000313" key="3">
    <source>
        <dbReference type="EMBL" id="KKL72320.1"/>
    </source>
</evidence>
<proteinExistence type="predicted"/>
<organism evidence="3">
    <name type="scientific">marine sediment metagenome</name>
    <dbReference type="NCBI Taxonomy" id="412755"/>
    <lineage>
        <taxon>unclassified sequences</taxon>
        <taxon>metagenomes</taxon>
        <taxon>ecological metagenomes</taxon>
    </lineage>
</organism>
<dbReference type="Gene3D" id="1.10.287.70">
    <property type="match status" value="1"/>
</dbReference>
<dbReference type="InterPro" id="IPR013099">
    <property type="entry name" value="K_chnl_dom"/>
</dbReference>
<name>A0A0F9GSH5_9ZZZZ</name>
<dbReference type="Pfam" id="PF07885">
    <property type="entry name" value="Ion_trans_2"/>
    <property type="match status" value="1"/>
</dbReference>
<reference evidence="3" key="1">
    <citation type="journal article" date="2015" name="Nature">
        <title>Complex archaea that bridge the gap between prokaryotes and eukaryotes.</title>
        <authorList>
            <person name="Spang A."/>
            <person name="Saw J.H."/>
            <person name="Jorgensen S.L."/>
            <person name="Zaremba-Niedzwiedzka K."/>
            <person name="Martijn J."/>
            <person name="Lind A.E."/>
            <person name="van Eijk R."/>
            <person name="Schleper C."/>
            <person name="Guy L."/>
            <person name="Ettema T.J."/>
        </authorList>
    </citation>
    <scope>NUCLEOTIDE SEQUENCE</scope>
</reference>
<keyword evidence="1" id="KW-0472">Membrane</keyword>
<feature type="transmembrane region" description="Helical" evidence="1">
    <location>
        <begin position="30"/>
        <end position="46"/>
    </location>
</feature>
<accession>A0A0F9GSH5</accession>
<sequence length="165" mass="18532">MIRTLLAILNFLSALESRIADKLGEATAIIFHFFVFWMSPIILLYLPSKISTAIGIFIAMFYVFVLAGDVFFSVFGHEKLEKKRGMIDIISVHEMREEIISALVKYLGGIISFATIYNGLQQLTQGKAFIISHPAPIPYFDLLYFSLVTITTVGYGDIQPGIWIS</sequence>
<dbReference type="EMBL" id="LAZR01025308">
    <property type="protein sequence ID" value="KKL72320.1"/>
    <property type="molecule type" value="Genomic_DNA"/>
</dbReference>
<dbReference type="AlphaFoldDB" id="A0A0F9GSH5"/>
<keyword evidence="1" id="KW-1133">Transmembrane helix</keyword>
<feature type="domain" description="Potassium channel" evidence="2">
    <location>
        <begin position="136"/>
        <end position="161"/>
    </location>
</feature>